<comment type="subcellular location">
    <subcellularLocation>
        <location evidence="6">Cytoplasm</location>
    </subcellularLocation>
</comment>
<dbReference type="Proteomes" id="UP000676996">
    <property type="component" value="Unassembled WGS sequence"/>
</dbReference>
<evidence type="ECO:0000256" key="2">
    <source>
        <dbReference type="ARBA" id="ARBA00022552"/>
    </source>
</evidence>
<comment type="function">
    <text evidence="6">Specifically methylates the N7 position of guanine in position 527 of 16S rRNA.</text>
</comment>
<dbReference type="Pfam" id="PF02527">
    <property type="entry name" value="GidB"/>
    <property type="match status" value="1"/>
</dbReference>
<dbReference type="RefSeq" id="WP_284054247.1">
    <property type="nucleotide sequence ID" value="NZ_JAGRQC010000003.1"/>
</dbReference>
<dbReference type="InterPro" id="IPR003682">
    <property type="entry name" value="rRNA_ssu_MeTfrase_G"/>
</dbReference>
<dbReference type="GO" id="GO:0070043">
    <property type="term" value="F:rRNA (guanine-N7-)-methyltransferase activity"/>
    <property type="evidence" value="ECO:0007669"/>
    <property type="project" value="UniProtKB-UniRule"/>
</dbReference>
<feature type="binding site" evidence="6">
    <location>
        <position position="140"/>
    </location>
    <ligand>
        <name>S-adenosyl-L-methionine</name>
        <dbReference type="ChEBI" id="CHEBI:59789"/>
    </ligand>
</feature>
<name>A0A8T4IEL1_9SPHN</name>
<protein>
    <recommendedName>
        <fullName evidence="6">Ribosomal RNA small subunit methyltransferase G</fullName>
        <ecNumber evidence="6">2.1.1.170</ecNumber>
    </recommendedName>
    <alternativeName>
        <fullName evidence="6">16S rRNA 7-methylguanosine methyltransferase</fullName>
        <shortName evidence="6">16S rRNA m7G methyltransferase</shortName>
    </alternativeName>
</protein>
<comment type="similarity">
    <text evidence="6">Belongs to the methyltransferase superfamily. RNA methyltransferase RsmG family.</text>
</comment>
<dbReference type="HAMAP" id="MF_00074">
    <property type="entry name" value="16SrRNA_methyltr_G"/>
    <property type="match status" value="1"/>
</dbReference>
<dbReference type="SUPFAM" id="SSF53335">
    <property type="entry name" value="S-adenosyl-L-methionine-dependent methyltransferases"/>
    <property type="match status" value="1"/>
</dbReference>
<keyword evidence="3 6" id="KW-0489">Methyltransferase</keyword>
<comment type="caution">
    <text evidence="7">The sequence shown here is derived from an EMBL/GenBank/DDBJ whole genome shotgun (WGS) entry which is preliminary data.</text>
</comment>
<keyword evidence="8" id="KW-1185">Reference proteome</keyword>
<dbReference type="EMBL" id="JAGRQC010000003">
    <property type="protein sequence ID" value="MBR0552993.1"/>
    <property type="molecule type" value="Genomic_DNA"/>
</dbReference>
<dbReference type="InterPro" id="IPR029063">
    <property type="entry name" value="SAM-dependent_MTases_sf"/>
</dbReference>
<keyword evidence="4 6" id="KW-0808">Transferase</keyword>
<feature type="binding site" evidence="6">
    <location>
        <position position="80"/>
    </location>
    <ligand>
        <name>S-adenosyl-L-methionine</name>
        <dbReference type="ChEBI" id="CHEBI:59789"/>
    </ligand>
</feature>
<evidence type="ECO:0000313" key="8">
    <source>
        <dbReference type="Proteomes" id="UP000676996"/>
    </source>
</evidence>
<evidence type="ECO:0000256" key="3">
    <source>
        <dbReference type="ARBA" id="ARBA00022603"/>
    </source>
</evidence>
<feature type="binding site" evidence="6">
    <location>
        <begin position="126"/>
        <end position="127"/>
    </location>
    <ligand>
        <name>S-adenosyl-L-methionine</name>
        <dbReference type="ChEBI" id="CHEBI:59789"/>
    </ligand>
</feature>
<dbReference type="AlphaFoldDB" id="A0A8T4IEL1"/>
<reference evidence="7" key="1">
    <citation type="submission" date="2021-04" db="EMBL/GenBank/DDBJ databases">
        <title>Ouciella asimina sp. nov., isolated from the surface seawater in the hydrothermal field of Okinawa Trough.</title>
        <authorList>
            <person name="Shuang W."/>
        </authorList>
    </citation>
    <scope>NUCLEOTIDE SEQUENCE</scope>
    <source>
        <strain evidence="7">LXI357</strain>
    </source>
</reference>
<evidence type="ECO:0000256" key="1">
    <source>
        <dbReference type="ARBA" id="ARBA00022490"/>
    </source>
</evidence>
<comment type="caution">
    <text evidence="6">Lacks conserved residue(s) required for the propagation of feature annotation.</text>
</comment>
<sequence>MTEDEAREWVRTRFGVSRETLLAQFGEMVRDESAHQNLISKATLDAMWDRHIVDSAQLLTLAPDEAKAGLWIDIGTGAGFPGIVAAALREAETVLVEPRRRRAEFLQRCVDALGIGSRTQIVAAKIERYSGPKAAIISARAVAALPDLFAAARHCSRRDTIWLLPKGASAQSEVEAARDAWQGSFHVEQSITHPESRIVVAREVRRK</sequence>
<keyword evidence="5 6" id="KW-0949">S-adenosyl-L-methionine</keyword>
<keyword evidence="2 6" id="KW-0698">rRNA processing</keyword>
<dbReference type="PIRSF" id="PIRSF003078">
    <property type="entry name" value="GidB"/>
    <property type="match status" value="1"/>
</dbReference>
<dbReference type="PANTHER" id="PTHR31760:SF0">
    <property type="entry name" value="S-ADENOSYL-L-METHIONINE-DEPENDENT METHYLTRANSFERASES SUPERFAMILY PROTEIN"/>
    <property type="match status" value="1"/>
</dbReference>
<comment type="catalytic activity">
    <reaction evidence="6">
        <text>guanosine(527) in 16S rRNA + S-adenosyl-L-methionine = N(7)-methylguanosine(527) in 16S rRNA + S-adenosyl-L-homocysteine</text>
        <dbReference type="Rhea" id="RHEA:42732"/>
        <dbReference type="Rhea" id="RHEA-COMP:10209"/>
        <dbReference type="Rhea" id="RHEA-COMP:10210"/>
        <dbReference type="ChEBI" id="CHEBI:57856"/>
        <dbReference type="ChEBI" id="CHEBI:59789"/>
        <dbReference type="ChEBI" id="CHEBI:74269"/>
        <dbReference type="ChEBI" id="CHEBI:74480"/>
        <dbReference type="EC" id="2.1.1.170"/>
    </reaction>
</comment>
<keyword evidence="1 6" id="KW-0963">Cytoplasm</keyword>
<proteinExistence type="inferred from homology"/>
<dbReference type="GO" id="GO:0005829">
    <property type="term" value="C:cytosol"/>
    <property type="evidence" value="ECO:0007669"/>
    <property type="project" value="TreeGrafter"/>
</dbReference>
<feature type="binding site" evidence="6">
    <location>
        <position position="75"/>
    </location>
    <ligand>
        <name>S-adenosyl-L-methionine</name>
        <dbReference type="ChEBI" id="CHEBI:59789"/>
    </ligand>
</feature>
<evidence type="ECO:0000256" key="5">
    <source>
        <dbReference type="ARBA" id="ARBA00022691"/>
    </source>
</evidence>
<accession>A0A8T4IEL1</accession>
<gene>
    <name evidence="6" type="primary">rsmG</name>
    <name evidence="7" type="ORF">J7S20_10785</name>
</gene>
<evidence type="ECO:0000256" key="4">
    <source>
        <dbReference type="ARBA" id="ARBA00022679"/>
    </source>
</evidence>
<dbReference type="Gene3D" id="3.40.50.150">
    <property type="entry name" value="Vaccinia Virus protein VP39"/>
    <property type="match status" value="1"/>
</dbReference>
<dbReference type="EC" id="2.1.1.170" evidence="6"/>
<evidence type="ECO:0000313" key="7">
    <source>
        <dbReference type="EMBL" id="MBR0552993.1"/>
    </source>
</evidence>
<dbReference type="PANTHER" id="PTHR31760">
    <property type="entry name" value="S-ADENOSYL-L-METHIONINE-DEPENDENT METHYLTRANSFERASES SUPERFAMILY PROTEIN"/>
    <property type="match status" value="1"/>
</dbReference>
<organism evidence="7 8">
    <name type="scientific">Stakelama marina</name>
    <dbReference type="NCBI Taxonomy" id="2826939"/>
    <lineage>
        <taxon>Bacteria</taxon>
        <taxon>Pseudomonadati</taxon>
        <taxon>Pseudomonadota</taxon>
        <taxon>Alphaproteobacteria</taxon>
        <taxon>Sphingomonadales</taxon>
        <taxon>Sphingomonadaceae</taxon>
        <taxon>Stakelama</taxon>
    </lineage>
</organism>
<evidence type="ECO:0000256" key="6">
    <source>
        <dbReference type="HAMAP-Rule" id="MF_00074"/>
    </source>
</evidence>